<dbReference type="EMBL" id="BEXB01000007">
    <property type="protein sequence ID" value="GAY75714.1"/>
    <property type="molecule type" value="Genomic_DNA"/>
</dbReference>
<proteinExistence type="predicted"/>
<evidence type="ECO:0000313" key="1">
    <source>
        <dbReference type="EMBL" id="GAY75714.1"/>
    </source>
</evidence>
<dbReference type="AlphaFoldDB" id="A0A4Y1Z9L5"/>
<protein>
    <submittedName>
        <fullName evidence="1">Uncharacterized protein</fullName>
    </submittedName>
</protein>
<dbReference type="Proteomes" id="UP000319716">
    <property type="component" value="Unassembled WGS sequence"/>
</dbReference>
<evidence type="ECO:0000313" key="2">
    <source>
        <dbReference type="Proteomes" id="UP000319716"/>
    </source>
</evidence>
<reference evidence="1 2" key="1">
    <citation type="submission" date="2017-11" db="EMBL/GenBank/DDBJ databases">
        <title>Draft Genome Sequence of Sporolactobacillus inulinus NBRC 111894 Isolated from Koso, a Japanese Sugar-Vegetable Fermented Beverage.</title>
        <authorList>
            <person name="Chiou T.Y."/>
            <person name="Oshima K."/>
            <person name="Suda W."/>
            <person name="Hattori M."/>
            <person name="Takahashi T."/>
        </authorList>
    </citation>
    <scope>NUCLEOTIDE SEQUENCE [LARGE SCALE GENOMIC DNA]</scope>
    <source>
        <strain evidence="1 2">NBRC111894</strain>
    </source>
</reference>
<name>A0A4Y1Z9L5_9BACL</name>
<gene>
    <name evidence="1" type="ORF">NBRC111894_1268</name>
</gene>
<dbReference type="Gene3D" id="3.30.1330.10">
    <property type="entry name" value="PurM-like, N-terminal domain"/>
    <property type="match status" value="1"/>
</dbReference>
<comment type="caution">
    <text evidence="1">The sequence shown here is derived from an EMBL/GenBank/DDBJ whole genome shotgun (WGS) entry which is preliminary data.</text>
</comment>
<dbReference type="InterPro" id="IPR036921">
    <property type="entry name" value="PurM-like_N_sf"/>
</dbReference>
<organism evidence="1 2">
    <name type="scientific">Sporolactobacillus inulinus</name>
    <dbReference type="NCBI Taxonomy" id="2078"/>
    <lineage>
        <taxon>Bacteria</taxon>
        <taxon>Bacillati</taxon>
        <taxon>Bacillota</taxon>
        <taxon>Bacilli</taxon>
        <taxon>Bacillales</taxon>
        <taxon>Sporolactobacillaceae</taxon>
        <taxon>Sporolactobacillus</taxon>
    </lineage>
</organism>
<accession>A0A4Y1Z9L5</accession>
<sequence length="49" mass="5423">MANAYKKAGVNIEAGYETVGRIKKHVQRTFALKSWADWAASAVQLICLN</sequence>